<protein>
    <recommendedName>
        <fullName evidence="3">Large ribosomal RNA subunit accumulation protein YceD</fullName>
    </recommendedName>
    <alternativeName>
        <fullName evidence="5">23S rRNA accumulation protein YceD</fullName>
    </alternativeName>
</protein>
<dbReference type="Pfam" id="PF02620">
    <property type="entry name" value="YceD"/>
    <property type="match status" value="1"/>
</dbReference>
<evidence type="ECO:0000256" key="6">
    <source>
        <dbReference type="SAM" id="MobiDB-lite"/>
    </source>
</evidence>
<dbReference type="InterPro" id="IPR003772">
    <property type="entry name" value="YceD"/>
</dbReference>
<dbReference type="EMBL" id="JAGQDE010000003">
    <property type="protein sequence ID" value="MBQ0958366.1"/>
    <property type="molecule type" value="Genomic_DNA"/>
</dbReference>
<comment type="similarity">
    <text evidence="2">Belongs to the DUF177 domain family.</text>
</comment>
<dbReference type="PANTHER" id="PTHR38099">
    <property type="entry name" value="LARGE RIBOSOMAL RNA SUBUNIT ACCUMULATION PROTEIN YCED"/>
    <property type="match status" value="1"/>
</dbReference>
<dbReference type="PANTHER" id="PTHR38099:SF1">
    <property type="entry name" value="LARGE RIBOSOMAL RNA SUBUNIT ACCUMULATION PROTEIN YCED"/>
    <property type="match status" value="1"/>
</dbReference>
<evidence type="ECO:0000256" key="3">
    <source>
        <dbReference type="ARBA" id="ARBA00015716"/>
    </source>
</evidence>
<gene>
    <name evidence="7" type="ORF">KAK06_05295</name>
</gene>
<keyword evidence="4" id="KW-0690">Ribosome biogenesis</keyword>
<reference evidence="7" key="1">
    <citation type="submission" date="2021-04" db="EMBL/GenBank/DDBJ databases">
        <title>The genome sequence of Ideonella sp. 4Y11.</title>
        <authorList>
            <person name="Liu Y."/>
        </authorList>
    </citation>
    <scope>NUCLEOTIDE SEQUENCE</scope>
    <source>
        <strain evidence="7">4Y11</strain>
    </source>
</reference>
<dbReference type="InterPro" id="IPR039255">
    <property type="entry name" value="YceD_bac"/>
</dbReference>
<evidence type="ECO:0000256" key="2">
    <source>
        <dbReference type="ARBA" id="ARBA00010740"/>
    </source>
</evidence>
<evidence type="ECO:0000256" key="1">
    <source>
        <dbReference type="ARBA" id="ARBA00002868"/>
    </source>
</evidence>
<evidence type="ECO:0000256" key="4">
    <source>
        <dbReference type="ARBA" id="ARBA00022517"/>
    </source>
</evidence>
<dbReference type="Proteomes" id="UP000678374">
    <property type="component" value="Unassembled WGS sequence"/>
</dbReference>
<sequence>MKPKSRPHDPLKLDMAAFAAEHGELAGDWPLASLPRLAESAVPEASAGALVHWQARGELRPLPGGTAEVWLQLKADVRLALCCQRCLAPVDETVALDRALRFVADEQQAAALDAELEDDVLSLERALDLRELVEDELLLALPLVPRHAECPQPLPLPPAHDDEPEDERPNPFAVLAALKGQGGRGAGE</sequence>
<feature type="region of interest" description="Disordered" evidence="6">
    <location>
        <begin position="152"/>
        <end position="171"/>
    </location>
</feature>
<comment type="function">
    <text evidence="1">Plays a role in synthesis, processing and/or stability of 23S rRNA.</text>
</comment>
<comment type="caution">
    <text evidence="7">The sequence shown here is derived from an EMBL/GenBank/DDBJ whole genome shotgun (WGS) entry which is preliminary data.</text>
</comment>
<dbReference type="GO" id="GO:0005829">
    <property type="term" value="C:cytosol"/>
    <property type="evidence" value="ECO:0007669"/>
    <property type="project" value="TreeGrafter"/>
</dbReference>
<organism evidence="7 8">
    <name type="scientific">Ideonella aquatica</name>
    <dbReference type="NCBI Taxonomy" id="2824119"/>
    <lineage>
        <taxon>Bacteria</taxon>
        <taxon>Pseudomonadati</taxon>
        <taxon>Pseudomonadota</taxon>
        <taxon>Betaproteobacteria</taxon>
        <taxon>Burkholderiales</taxon>
        <taxon>Sphaerotilaceae</taxon>
        <taxon>Ideonella</taxon>
    </lineage>
</organism>
<name>A0A940YL96_9BURK</name>
<dbReference type="AlphaFoldDB" id="A0A940YL96"/>
<dbReference type="GO" id="GO:0042254">
    <property type="term" value="P:ribosome biogenesis"/>
    <property type="evidence" value="ECO:0007669"/>
    <property type="project" value="UniProtKB-KW"/>
</dbReference>
<evidence type="ECO:0000256" key="5">
    <source>
        <dbReference type="ARBA" id="ARBA00031841"/>
    </source>
</evidence>
<evidence type="ECO:0000313" key="7">
    <source>
        <dbReference type="EMBL" id="MBQ0958366.1"/>
    </source>
</evidence>
<evidence type="ECO:0000313" key="8">
    <source>
        <dbReference type="Proteomes" id="UP000678374"/>
    </source>
</evidence>
<accession>A0A940YL96</accession>
<dbReference type="RefSeq" id="WP_210800877.1">
    <property type="nucleotide sequence ID" value="NZ_JAGQDE010000003.1"/>
</dbReference>
<keyword evidence="8" id="KW-1185">Reference proteome</keyword>
<proteinExistence type="inferred from homology"/>